<evidence type="ECO:0000256" key="2">
    <source>
        <dbReference type="ARBA" id="ARBA00022737"/>
    </source>
</evidence>
<proteinExistence type="predicted"/>
<sequence length="295" mass="33738">MGNSTGAFHVSPAKAASKHTHPSKPNWITLHAVATELSIAEVERLWLRFRQLGSDENGELTESVLKGSPIWQDAFSRNVLMKFMDTKTKKITFENFMRGLKWCETATLEEKLKGVFYLMNNGNQVSKDRFKQVVEKVYTDPKDKENIPRIIDVMFSIMDPKGKGSITEDQFVKGCLQVPRNLVEEVLTFELLRSSMREKLHQNLPEFSSEGELSPVAGSSGIPSDAVLKDVAQKIHRRDWERVANKLNIMGDDVDEIRNQYDEPKVQVKISCQQSQKRKKYILNQNNNKPLLMIN</sequence>
<keyword evidence="1" id="KW-0479">Metal-binding</keyword>
<feature type="region of interest" description="Disordered" evidence="3">
    <location>
        <begin position="1"/>
        <end position="21"/>
    </location>
</feature>
<accession>A0AA89C176</accession>
<evidence type="ECO:0000313" key="5">
    <source>
        <dbReference type="EMBL" id="KAK3090447.1"/>
    </source>
</evidence>
<gene>
    <name evidence="5" type="ORF">FSP39_011944</name>
</gene>
<evidence type="ECO:0000256" key="1">
    <source>
        <dbReference type="ARBA" id="ARBA00022723"/>
    </source>
</evidence>
<dbReference type="SUPFAM" id="SSF47473">
    <property type="entry name" value="EF-hand"/>
    <property type="match status" value="1"/>
</dbReference>
<dbReference type="EMBL" id="VSWD01000010">
    <property type="protein sequence ID" value="KAK3090447.1"/>
    <property type="molecule type" value="Genomic_DNA"/>
</dbReference>
<dbReference type="PANTHER" id="PTHR45942">
    <property type="entry name" value="PROTEIN PHOSPATASE 3 REGULATORY SUBUNIT B ALPHA ISOFORM TYPE 1"/>
    <property type="match status" value="1"/>
</dbReference>
<comment type="caution">
    <text evidence="5">The sequence shown here is derived from an EMBL/GenBank/DDBJ whole genome shotgun (WGS) entry which is preliminary data.</text>
</comment>
<dbReference type="InterPro" id="IPR002048">
    <property type="entry name" value="EF_hand_dom"/>
</dbReference>
<name>A0AA89C176_PINIB</name>
<evidence type="ECO:0000256" key="3">
    <source>
        <dbReference type="SAM" id="MobiDB-lite"/>
    </source>
</evidence>
<dbReference type="InterPro" id="IPR011992">
    <property type="entry name" value="EF-hand-dom_pair"/>
</dbReference>
<evidence type="ECO:0000259" key="4">
    <source>
        <dbReference type="PROSITE" id="PS50222"/>
    </source>
</evidence>
<dbReference type="Proteomes" id="UP001186944">
    <property type="component" value="Unassembled WGS sequence"/>
</dbReference>
<keyword evidence="2" id="KW-0677">Repeat</keyword>
<reference evidence="5" key="1">
    <citation type="submission" date="2019-08" db="EMBL/GenBank/DDBJ databases">
        <title>The improved chromosome-level genome for the pearl oyster Pinctada fucata martensii using PacBio sequencing and Hi-C.</title>
        <authorList>
            <person name="Zheng Z."/>
        </authorList>
    </citation>
    <scope>NUCLEOTIDE SEQUENCE</scope>
    <source>
        <strain evidence="5">ZZ-2019</strain>
        <tissue evidence="5">Adductor muscle</tissue>
    </source>
</reference>
<dbReference type="AlphaFoldDB" id="A0AA89C176"/>
<evidence type="ECO:0000313" key="6">
    <source>
        <dbReference type="Proteomes" id="UP001186944"/>
    </source>
</evidence>
<dbReference type="GO" id="GO:0005509">
    <property type="term" value="F:calcium ion binding"/>
    <property type="evidence" value="ECO:0007669"/>
    <property type="project" value="InterPro"/>
</dbReference>
<keyword evidence="6" id="KW-1185">Reference proteome</keyword>
<dbReference type="PROSITE" id="PS50222">
    <property type="entry name" value="EF_HAND_2"/>
    <property type="match status" value="1"/>
</dbReference>
<dbReference type="Gene3D" id="1.10.238.10">
    <property type="entry name" value="EF-hand"/>
    <property type="match status" value="1"/>
</dbReference>
<feature type="domain" description="EF-hand" evidence="4">
    <location>
        <begin position="146"/>
        <end position="181"/>
    </location>
</feature>
<protein>
    <recommendedName>
        <fullName evidence="4">EF-hand domain-containing protein</fullName>
    </recommendedName>
</protein>
<organism evidence="5 6">
    <name type="scientific">Pinctada imbricata</name>
    <name type="common">Atlantic pearl-oyster</name>
    <name type="synonym">Pinctada martensii</name>
    <dbReference type="NCBI Taxonomy" id="66713"/>
    <lineage>
        <taxon>Eukaryota</taxon>
        <taxon>Metazoa</taxon>
        <taxon>Spiralia</taxon>
        <taxon>Lophotrochozoa</taxon>
        <taxon>Mollusca</taxon>
        <taxon>Bivalvia</taxon>
        <taxon>Autobranchia</taxon>
        <taxon>Pteriomorphia</taxon>
        <taxon>Pterioida</taxon>
        <taxon>Pterioidea</taxon>
        <taxon>Pteriidae</taxon>
        <taxon>Pinctada</taxon>
    </lineage>
</organism>